<evidence type="ECO:0000256" key="2">
    <source>
        <dbReference type="ARBA" id="ARBA00011058"/>
    </source>
</evidence>
<dbReference type="Pfam" id="PF01121">
    <property type="entry name" value="CoaE"/>
    <property type="match status" value="1"/>
</dbReference>
<organism evidence="8 9">
    <name type="scientific">Pseudonocardia ailaonensis</name>
    <dbReference type="NCBI Taxonomy" id="367279"/>
    <lineage>
        <taxon>Bacteria</taxon>
        <taxon>Bacillati</taxon>
        <taxon>Actinomycetota</taxon>
        <taxon>Actinomycetes</taxon>
        <taxon>Pseudonocardiales</taxon>
        <taxon>Pseudonocardiaceae</taxon>
        <taxon>Pseudonocardia</taxon>
    </lineage>
</organism>
<dbReference type="Proteomes" id="UP001500449">
    <property type="component" value="Unassembled WGS sequence"/>
</dbReference>
<dbReference type="Gene3D" id="3.30.460.10">
    <property type="entry name" value="Beta Polymerase, domain 2"/>
    <property type="match status" value="1"/>
</dbReference>
<dbReference type="EC" id="2.7.1.24" evidence="6 7"/>
<comment type="subcellular location">
    <subcellularLocation>
        <location evidence="6">Cytoplasm</location>
    </subcellularLocation>
</comment>
<proteinExistence type="inferred from homology"/>
<keyword evidence="6" id="KW-0173">Coenzyme A biosynthesis</keyword>
<evidence type="ECO:0000313" key="9">
    <source>
        <dbReference type="Proteomes" id="UP001500449"/>
    </source>
</evidence>
<evidence type="ECO:0000256" key="6">
    <source>
        <dbReference type="HAMAP-Rule" id="MF_00376"/>
    </source>
</evidence>
<keyword evidence="3 6" id="KW-0963">Cytoplasm</keyword>
<dbReference type="CDD" id="cd02022">
    <property type="entry name" value="DPCK"/>
    <property type="match status" value="1"/>
</dbReference>
<dbReference type="InterPro" id="IPR027417">
    <property type="entry name" value="P-loop_NTPase"/>
</dbReference>
<dbReference type="SUPFAM" id="SSF52540">
    <property type="entry name" value="P-loop containing nucleoside triphosphate hydrolases"/>
    <property type="match status" value="1"/>
</dbReference>
<evidence type="ECO:0000256" key="3">
    <source>
        <dbReference type="ARBA" id="ARBA00022490"/>
    </source>
</evidence>
<dbReference type="NCBIfam" id="TIGR00152">
    <property type="entry name" value="dephospho-CoA kinase"/>
    <property type="match status" value="1"/>
</dbReference>
<comment type="function">
    <text evidence="6">Catalyzes the phosphorylation of the 3'-hydroxyl group of dephosphocoenzyme A to form coenzyme A.</text>
</comment>
<dbReference type="EMBL" id="BAAAQK010000003">
    <property type="protein sequence ID" value="GAA1834165.1"/>
    <property type="molecule type" value="Genomic_DNA"/>
</dbReference>
<evidence type="ECO:0000256" key="1">
    <source>
        <dbReference type="ARBA" id="ARBA00008826"/>
    </source>
</evidence>
<dbReference type="RefSeq" id="WP_344412874.1">
    <property type="nucleotide sequence ID" value="NZ_BAAAQK010000003.1"/>
</dbReference>
<dbReference type="PANTHER" id="PTHR10695">
    <property type="entry name" value="DEPHOSPHO-COA KINASE-RELATED"/>
    <property type="match status" value="1"/>
</dbReference>
<dbReference type="PANTHER" id="PTHR10695:SF46">
    <property type="entry name" value="BIFUNCTIONAL COENZYME A SYNTHASE-RELATED"/>
    <property type="match status" value="1"/>
</dbReference>
<keyword evidence="6" id="KW-0808">Transferase</keyword>
<feature type="binding site" evidence="6">
    <location>
        <begin position="11"/>
        <end position="16"/>
    </location>
    <ligand>
        <name>ATP</name>
        <dbReference type="ChEBI" id="CHEBI:30616"/>
    </ligand>
</feature>
<comment type="similarity">
    <text evidence="2">In the C-terminal section; belongs to the UPF0157 (GrpB) family.</text>
</comment>
<dbReference type="Pfam" id="PF04229">
    <property type="entry name" value="GrpB"/>
    <property type="match status" value="1"/>
</dbReference>
<accession>A0ABN2MPH4</accession>
<evidence type="ECO:0000313" key="8">
    <source>
        <dbReference type="EMBL" id="GAA1834165.1"/>
    </source>
</evidence>
<comment type="catalytic activity">
    <reaction evidence="6">
        <text>3'-dephospho-CoA + ATP = ADP + CoA + H(+)</text>
        <dbReference type="Rhea" id="RHEA:18245"/>
        <dbReference type="ChEBI" id="CHEBI:15378"/>
        <dbReference type="ChEBI" id="CHEBI:30616"/>
        <dbReference type="ChEBI" id="CHEBI:57287"/>
        <dbReference type="ChEBI" id="CHEBI:57328"/>
        <dbReference type="ChEBI" id="CHEBI:456216"/>
        <dbReference type="EC" id="2.7.1.24"/>
    </reaction>
</comment>
<dbReference type="InterPro" id="IPR007344">
    <property type="entry name" value="GrpB/CoaE"/>
</dbReference>
<dbReference type="HAMAP" id="MF_00376">
    <property type="entry name" value="Dephospho_CoA_kinase"/>
    <property type="match status" value="1"/>
</dbReference>
<comment type="caution">
    <text evidence="8">The sequence shown here is derived from an EMBL/GenBank/DDBJ whole genome shotgun (WGS) entry which is preliminary data.</text>
</comment>
<dbReference type="InterPro" id="IPR043519">
    <property type="entry name" value="NT_sf"/>
</dbReference>
<keyword evidence="4 6" id="KW-0547">Nucleotide-binding</keyword>
<keyword evidence="6 8" id="KW-0418">Kinase</keyword>
<dbReference type="Gene3D" id="3.40.50.300">
    <property type="entry name" value="P-loop containing nucleotide triphosphate hydrolases"/>
    <property type="match status" value="1"/>
</dbReference>
<evidence type="ECO:0000256" key="7">
    <source>
        <dbReference type="NCBIfam" id="TIGR00152"/>
    </source>
</evidence>
<sequence>MLTIGLTGGIGAGKSTVSRRLVELGAVLVDADAIAREVVAAGTEGLAEIAEAFGPEVIGPDGEMDRARVASIVFSDDKKLAVLNGITHPRIARRTQELEAGAPPDAVVVYDAALMVEQGNQSRFALVVVVDTAEEIRVRRLVESRGLPEADARARIRKQATDAQRRAAADALLRNDGSPAKLVAQVDRLWAERLVPFEENVRLRRAIRGGTPLLADPDPAWAARGERLAARAARAAGAVGRGVAHIGSTAVPGLPAKDITDLQLTVDSLAELDGVADRLAAAGFVEIPEITQDNPKASDPDPAHWRKRYLGGADPAQRVHLHVRETGSPAQRYALLVRDWLRADPAAREEYLRLKLAAAAEFARDGDAARYVTRKEPWFDTAAPRAEEWAARTGWVLPGPDRSGEEPVLG</sequence>
<keyword evidence="9" id="KW-1185">Reference proteome</keyword>
<comment type="similarity">
    <text evidence="6">Belongs to the CoaE family.</text>
</comment>
<protein>
    <recommendedName>
        <fullName evidence="6 7">Dephospho-CoA kinase</fullName>
        <ecNumber evidence="6 7">2.7.1.24</ecNumber>
    </recommendedName>
    <alternativeName>
        <fullName evidence="6">Dephosphocoenzyme A kinase</fullName>
    </alternativeName>
</protein>
<reference evidence="8 9" key="1">
    <citation type="journal article" date="2019" name="Int. J. Syst. Evol. Microbiol.">
        <title>The Global Catalogue of Microorganisms (GCM) 10K type strain sequencing project: providing services to taxonomists for standard genome sequencing and annotation.</title>
        <authorList>
            <consortium name="The Broad Institute Genomics Platform"/>
            <consortium name="The Broad Institute Genome Sequencing Center for Infectious Disease"/>
            <person name="Wu L."/>
            <person name="Ma J."/>
        </authorList>
    </citation>
    <scope>NUCLEOTIDE SEQUENCE [LARGE SCALE GENOMIC DNA]</scope>
    <source>
        <strain evidence="8 9">JCM 16009</strain>
    </source>
</reference>
<name>A0ABN2MPH4_9PSEU</name>
<gene>
    <name evidence="6 8" type="primary">coaE</name>
    <name evidence="8" type="ORF">GCM10009836_10420</name>
</gene>
<dbReference type="PROSITE" id="PS51219">
    <property type="entry name" value="DPCK"/>
    <property type="match status" value="1"/>
</dbReference>
<comment type="similarity">
    <text evidence="1">In the N-terminal section; belongs to the CoaE family.</text>
</comment>
<evidence type="ECO:0000256" key="5">
    <source>
        <dbReference type="ARBA" id="ARBA00022840"/>
    </source>
</evidence>
<dbReference type="SUPFAM" id="SSF81301">
    <property type="entry name" value="Nucleotidyltransferase"/>
    <property type="match status" value="1"/>
</dbReference>
<dbReference type="GO" id="GO:0016301">
    <property type="term" value="F:kinase activity"/>
    <property type="evidence" value="ECO:0007669"/>
    <property type="project" value="UniProtKB-KW"/>
</dbReference>
<dbReference type="NCBIfam" id="NF002879">
    <property type="entry name" value="PRK03333.1"/>
    <property type="match status" value="1"/>
</dbReference>
<evidence type="ECO:0000256" key="4">
    <source>
        <dbReference type="ARBA" id="ARBA00022741"/>
    </source>
</evidence>
<dbReference type="InterPro" id="IPR001977">
    <property type="entry name" value="Depp_CoAkinase"/>
</dbReference>
<comment type="pathway">
    <text evidence="6">Cofactor biosynthesis; coenzyme A biosynthesis; CoA from (R)-pantothenate: step 5/5.</text>
</comment>
<keyword evidence="5 6" id="KW-0067">ATP-binding</keyword>